<evidence type="ECO:0000313" key="2">
    <source>
        <dbReference type="Proteomes" id="UP001476282"/>
    </source>
</evidence>
<protein>
    <submittedName>
        <fullName evidence="1">Uncharacterized protein</fullName>
    </submittedName>
</protein>
<gene>
    <name evidence="1" type="ORF">Hsar01_03175</name>
</gene>
<keyword evidence="2" id="KW-1185">Reference proteome</keyword>
<sequence>MNSEYHHVRVVLHDAEGDDGRAEEFSDAMRSVGAIDVIESDDGVYSTLLPGEWRFPAQESVEATHDQVREIARPFCMYSSIIVLEFGNSHYSLDPIDLPGSRH</sequence>
<comment type="caution">
    <text evidence="1">The sequence shown here is derived from an EMBL/GenBank/DDBJ whole genome shotgun (WGS) entry which is preliminary data.</text>
</comment>
<dbReference type="Proteomes" id="UP001476282">
    <property type="component" value="Unassembled WGS sequence"/>
</dbReference>
<reference evidence="1 2" key="1">
    <citation type="submission" date="2024-02" db="EMBL/GenBank/DDBJ databases">
        <title>Haloferula sargassicola NBRC 104335.</title>
        <authorList>
            <person name="Ichikawa N."/>
            <person name="Katano-Makiyama Y."/>
            <person name="Hidaka K."/>
        </authorList>
    </citation>
    <scope>NUCLEOTIDE SEQUENCE [LARGE SCALE GENOMIC DNA]</scope>
    <source>
        <strain evidence="1 2">NBRC 104335</strain>
    </source>
</reference>
<name>A0ABP9UQW6_9BACT</name>
<accession>A0ABP9UQW6</accession>
<dbReference type="EMBL" id="BAABRI010000019">
    <property type="protein sequence ID" value="GAA5483938.1"/>
    <property type="molecule type" value="Genomic_DNA"/>
</dbReference>
<proteinExistence type="predicted"/>
<evidence type="ECO:0000313" key="1">
    <source>
        <dbReference type="EMBL" id="GAA5483938.1"/>
    </source>
</evidence>
<organism evidence="1 2">
    <name type="scientific">Haloferula sargassicola</name>
    <dbReference type="NCBI Taxonomy" id="490096"/>
    <lineage>
        <taxon>Bacteria</taxon>
        <taxon>Pseudomonadati</taxon>
        <taxon>Verrucomicrobiota</taxon>
        <taxon>Verrucomicrobiia</taxon>
        <taxon>Verrucomicrobiales</taxon>
        <taxon>Verrucomicrobiaceae</taxon>
        <taxon>Haloferula</taxon>
    </lineage>
</organism>
<dbReference type="RefSeq" id="WP_353568039.1">
    <property type="nucleotide sequence ID" value="NZ_BAABRI010000019.1"/>
</dbReference>